<dbReference type="EMBL" id="JAUSVL010000001">
    <property type="protein sequence ID" value="MDQ0289137.1"/>
    <property type="molecule type" value="Genomic_DNA"/>
</dbReference>
<comment type="caution">
    <text evidence="3">The sequence shown here is derived from an EMBL/GenBank/DDBJ whole genome shotgun (WGS) entry which is preliminary data.</text>
</comment>
<dbReference type="SUPFAM" id="SSF52540">
    <property type="entry name" value="P-loop containing nucleoside triphosphate hydrolases"/>
    <property type="match status" value="1"/>
</dbReference>
<dbReference type="InterPro" id="IPR001482">
    <property type="entry name" value="T2SS/T4SS_dom"/>
</dbReference>
<protein>
    <submittedName>
        <fullName evidence="3">Twitching motility protein PilT</fullName>
    </submittedName>
</protein>
<dbReference type="NCBIfam" id="TIGR01420">
    <property type="entry name" value="pilT_fam"/>
    <property type="match status" value="1"/>
</dbReference>
<dbReference type="CDD" id="cd01131">
    <property type="entry name" value="PilT"/>
    <property type="match status" value="1"/>
</dbReference>
<evidence type="ECO:0000259" key="2">
    <source>
        <dbReference type="PROSITE" id="PS00662"/>
    </source>
</evidence>
<keyword evidence="4" id="KW-1185">Reference proteome</keyword>
<dbReference type="RefSeq" id="WP_307260472.1">
    <property type="nucleotide sequence ID" value="NZ_JAUSVL010000001.1"/>
</dbReference>
<name>A0AAE4AP99_9BACT</name>
<dbReference type="Proteomes" id="UP001238163">
    <property type="component" value="Unassembled WGS sequence"/>
</dbReference>
<evidence type="ECO:0000313" key="3">
    <source>
        <dbReference type="EMBL" id="MDQ0289137.1"/>
    </source>
</evidence>
<gene>
    <name evidence="3" type="ORF">J3R75_001244</name>
</gene>
<dbReference type="Gene3D" id="3.30.450.90">
    <property type="match status" value="1"/>
</dbReference>
<dbReference type="AlphaFoldDB" id="A0AAE4AP99"/>
<dbReference type="PANTHER" id="PTHR30486:SF6">
    <property type="entry name" value="TYPE IV PILUS RETRACTATION ATPASE PILT"/>
    <property type="match status" value="1"/>
</dbReference>
<sequence length="360" mass="39906">MAKIDDFLRDMVGKGGSDLHLCSTLPPKTRIHGELTPLDFPAISPEEMEDILHEIATDAKWDWYKENLDQDFAYEIPGLARFRVNYLFNHFGPGAILRIIPTRIKTIEELHLPPVLHEVCQYTRGLVLVTGPTGSGKSTTLAAMIDYINNTQARHIITIEDPIEFVHPNKKSIIVQREVGADTTAFSVALRGAMRADPDIILVGEMRDLETINLALTCASMGMLVFGTLHTNNAPKTVDRIIDTFPAEQQPQIRAMLSQSLASVVSQLLCRTADGKGRVAVHEILLRHEALPATIREGAIANIRSIIEQSSGRGMKTMDSELMSLLKEGRISGMEAYMKATNKSDFESKLSAEDLKFLKS</sequence>
<dbReference type="PANTHER" id="PTHR30486">
    <property type="entry name" value="TWITCHING MOTILITY PROTEIN PILT"/>
    <property type="match status" value="1"/>
</dbReference>
<dbReference type="InterPro" id="IPR027417">
    <property type="entry name" value="P-loop_NTPase"/>
</dbReference>
<dbReference type="Gene3D" id="3.40.50.300">
    <property type="entry name" value="P-loop containing nucleotide triphosphate hydrolases"/>
    <property type="match status" value="1"/>
</dbReference>
<feature type="domain" description="Bacterial type II secretion system protein E" evidence="2">
    <location>
        <begin position="194"/>
        <end position="208"/>
    </location>
</feature>
<proteinExistence type="inferred from homology"/>
<dbReference type="InterPro" id="IPR006321">
    <property type="entry name" value="PilT/PilU"/>
</dbReference>
<dbReference type="InterPro" id="IPR050921">
    <property type="entry name" value="T4SS_GSP_E_ATPase"/>
</dbReference>
<dbReference type="GO" id="GO:0005524">
    <property type="term" value="F:ATP binding"/>
    <property type="evidence" value="ECO:0007669"/>
    <property type="project" value="InterPro"/>
</dbReference>
<evidence type="ECO:0000256" key="1">
    <source>
        <dbReference type="ARBA" id="ARBA00006611"/>
    </source>
</evidence>
<comment type="similarity">
    <text evidence="1">Belongs to the GSP E family.</text>
</comment>
<dbReference type="GO" id="GO:0016887">
    <property type="term" value="F:ATP hydrolysis activity"/>
    <property type="evidence" value="ECO:0007669"/>
    <property type="project" value="InterPro"/>
</dbReference>
<dbReference type="Pfam" id="PF00437">
    <property type="entry name" value="T2SSE"/>
    <property type="match status" value="1"/>
</dbReference>
<accession>A0AAE4AP99</accession>
<dbReference type="PROSITE" id="PS00662">
    <property type="entry name" value="T2SP_E"/>
    <property type="match status" value="1"/>
</dbReference>
<reference evidence="3" key="1">
    <citation type="submission" date="2023-07" db="EMBL/GenBank/DDBJ databases">
        <title>Genomic Encyclopedia of Type Strains, Phase IV (KMG-IV): sequencing the most valuable type-strain genomes for metagenomic binning, comparative biology and taxonomic classification.</title>
        <authorList>
            <person name="Goeker M."/>
        </authorList>
    </citation>
    <scope>NUCLEOTIDE SEQUENCE</scope>
    <source>
        <strain evidence="3">DSM 24202</strain>
    </source>
</reference>
<organism evidence="3 4">
    <name type="scientific">Oligosphaera ethanolica</name>
    <dbReference type="NCBI Taxonomy" id="760260"/>
    <lineage>
        <taxon>Bacteria</taxon>
        <taxon>Pseudomonadati</taxon>
        <taxon>Lentisphaerota</taxon>
        <taxon>Oligosphaeria</taxon>
        <taxon>Oligosphaerales</taxon>
        <taxon>Oligosphaeraceae</taxon>
        <taxon>Oligosphaera</taxon>
    </lineage>
</organism>
<evidence type="ECO:0000313" key="4">
    <source>
        <dbReference type="Proteomes" id="UP001238163"/>
    </source>
</evidence>